<comment type="subcellular location">
    <subcellularLocation>
        <location evidence="1">Membrane</location>
        <topology evidence="1">Multi-pass membrane protein</topology>
    </subcellularLocation>
</comment>
<evidence type="ECO:0000256" key="3">
    <source>
        <dbReference type="ARBA" id="ARBA00022692"/>
    </source>
</evidence>
<evidence type="ECO:0000256" key="6">
    <source>
        <dbReference type="ARBA" id="ARBA00023136"/>
    </source>
</evidence>
<dbReference type="AlphaFoldDB" id="A0A085NKE4"/>
<name>A0A085NKE4_9BILA</name>
<accession>A0A085NKE4</accession>
<dbReference type="GO" id="GO:0006865">
    <property type="term" value="P:amino acid transport"/>
    <property type="evidence" value="ECO:0007669"/>
    <property type="project" value="TreeGrafter"/>
</dbReference>
<keyword evidence="6 9" id="KW-0472">Membrane</keyword>
<dbReference type="PANTHER" id="PTHR11616">
    <property type="entry name" value="SODIUM/CHLORIDE DEPENDENT TRANSPORTER"/>
    <property type="match status" value="1"/>
</dbReference>
<dbReference type="Pfam" id="PF00209">
    <property type="entry name" value="SNF"/>
    <property type="match status" value="1"/>
</dbReference>
<keyword evidence="4" id="KW-0769">Symport</keyword>
<feature type="transmembrane region" description="Helical" evidence="9">
    <location>
        <begin position="397"/>
        <end position="414"/>
    </location>
</feature>
<dbReference type="GO" id="GO:0035725">
    <property type="term" value="P:sodium ion transmembrane transport"/>
    <property type="evidence" value="ECO:0007669"/>
    <property type="project" value="TreeGrafter"/>
</dbReference>
<feature type="transmembrane region" description="Helical" evidence="9">
    <location>
        <begin position="149"/>
        <end position="167"/>
    </location>
</feature>
<feature type="transmembrane region" description="Helical" evidence="9">
    <location>
        <begin position="303"/>
        <end position="331"/>
    </location>
</feature>
<evidence type="ECO:0000256" key="9">
    <source>
        <dbReference type="SAM" id="Phobius"/>
    </source>
</evidence>
<dbReference type="CDD" id="cd00117">
    <property type="entry name" value="TFP"/>
    <property type="match status" value="1"/>
</dbReference>
<feature type="transmembrane region" description="Helical" evidence="9">
    <location>
        <begin position="732"/>
        <end position="750"/>
    </location>
</feature>
<evidence type="ECO:0000256" key="5">
    <source>
        <dbReference type="ARBA" id="ARBA00022989"/>
    </source>
</evidence>
<feature type="binding site" evidence="7">
    <location>
        <position position="232"/>
    </location>
    <ligand>
        <name>Na(+)</name>
        <dbReference type="ChEBI" id="CHEBI:29101"/>
        <label>1</label>
    </ligand>
</feature>
<evidence type="ECO:0000313" key="10">
    <source>
        <dbReference type="EMBL" id="KFD69940.1"/>
    </source>
</evidence>
<feature type="binding site" evidence="7">
    <location>
        <position position="264"/>
    </location>
    <ligand>
        <name>Na(+)</name>
        <dbReference type="ChEBI" id="CHEBI:29101"/>
        <label>1</label>
    </ligand>
</feature>
<dbReference type="EMBL" id="KL367491">
    <property type="protein sequence ID" value="KFD69940.1"/>
    <property type="molecule type" value="Genomic_DNA"/>
</dbReference>
<feature type="disulfide bond" evidence="8">
    <location>
        <begin position="69"/>
        <end position="78"/>
    </location>
</feature>
<keyword evidence="8" id="KW-1015">Disulfide bond</keyword>
<proteinExistence type="predicted"/>
<dbReference type="PANTHER" id="PTHR11616:SF240">
    <property type="entry name" value="BLOATED TUBULES, ISOFORM B-RELATED"/>
    <property type="match status" value="1"/>
</dbReference>
<evidence type="ECO:0000256" key="2">
    <source>
        <dbReference type="ARBA" id="ARBA00022448"/>
    </source>
</evidence>
<feature type="binding site" evidence="7">
    <location>
        <position position="332"/>
    </location>
    <ligand>
        <name>Na(+)</name>
        <dbReference type="ChEBI" id="CHEBI:29101"/>
        <label>1</label>
    </ligand>
</feature>
<keyword evidence="7" id="KW-0915">Sodium</keyword>
<keyword evidence="2" id="KW-0813">Transport</keyword>
<dbReference type="PRINTS" id="PR00176">
    <property type="entry name" value="NANEUSMPORT"/>
</dbReference>
<feature type="transmembrane region" description="Helical" evidence="9">
    <location>
        <begin position="176"/>
        <end position="197"/>
    </location>
</feature>
<dbReference type="InterPro" id="IPR000175">
    <property type="entry name" value="Na/ntran_symport"/>
</dbReference>
<dbReference type="GO" id="GO:0015293">
    <property type="term" value="F:symporter activity"/>
    <property type="evidence" value="ECO:0007669"/>
    <property type="project" value="UniProtKB-KW"/>
</dbReference>
<dbReference type="PROSITE" id="PS00754">
    <property type="entry name" value="NA_NEUROTRAN_SYMP_2"/>
    <property type="match status" value="1"/>
</dbReference>
<feature type="transmembrane region" description="Helical" evidence="9">
    <location>
        <begin position="359"/>
        <end position="377"/>
    </location>
</feature>
<dbReference type="GO" id="GO:0046872">
    <property type="term" value="F:metal ion binding"/>
    <property type="evidence" value="ECO:0007669"/>
    <property type="project" value="UniProtKB-KW"/>
</dbReference>
<feature type="transmembrane region" description="Helical" evidence="9">
    <location>
        <begin position="30"/>
        <end position="57"/>
    </location>
</feature>
<keyword evidence="3 9" id="KW-0812">Transmembrane</keyword>
<dbReference type="SUPFAM" id="SSF161070">
    <property type="entry name" value="SNF-like"/>
    <property type="match status" value="1"/>
</dbReference>
<reference evidence="10" key="1">
    <citation type="journal article" date="2014" name="Nat. Genet.">
        <title>Genome and transcriptome of the porcine whipworm Trichuris suis.</title>
        <authorList>
            <person name="Jex A.R."/>
            <person name="Nejsum P."/>
            <person name="Schwarz E.M."/>
            <person name="Hu L."/>
            <person name="Young N.D."/>
            <person name="Hall R.S."/>
            <person name="Korhonen P.K."/>
            <person name="Liao S."/>
            <person name="Thamsborg S."/>
            <person name="Xia J."/>
            <person name="Xu P."/>
            <person name="Wang S."/>
            <person name="Scheerlinck J.P."/>
            <person name="Hofmann A."/>
            <person name="Sternberg P.W."/>
            <person name="Wang J."/>
            <person name="Gasser R.B."/>
        </authorList>
    </citation>
    <scope>NUCLEOTIDE SEQUENCE [LARGE SCALE GENOMIC DNA]</scope>
    <source>
        <strain evidence="10">DCEP-RM93F</strain>
    </source>
</reference>
<evidence type="ECO:0008006" key="11">
    <source>
        <dbReference type="Google" id="ProtNLM"/>
    </source>
</evidence>
<dbReference type="Proteomes" id="UP000030758">
    <property type="component" value="Unassembled WGS sequence"/>
</dbReference>
<dbReference type="PROSITE" id="PS50267">
    <property type="entry name" value="NA_NEUROTRAN_SYMP_3"/>
    <property type="match status" value="1"/>
</dbReference>
<feature type="transmembrane region" description="Helical" evidence="9">
    <location>
        <begin position="258"/>
        <end position="283"/>
    </location>
</feature>
<protein>
    <recommendedName>
        <fullName evidence="11">Sodium:neurotransmitter symporter family protein</fullName>
    </recommendedName>
</protein>
<sequence length="752" mass="83693">MAYLELGMGQYSSLGPHKLFHSLCPLFSGLGYVMVTTSFLISLYYNVVLSWAIYYFVVSFSSELPWMHCDNPWNTEACLDDALYKYCIREGHLYWKGRCVNQTEILSDDADAFMRFINSSVRTNPADEFYHRRVLRISDGIDRLGSLNWQLALTLLAAWVLVFGILIRGVKSMGKVVYFLATVPYILLIALLVRGLLLPNSSEGLKFFLVPDFSRLADSSVWGDAAIQVFFSMSIGAGGLSTLASYNRVNNNILRDTMVITLGNIVTSILSGLVVFSILGYIAGEFNVSVASVADSGPGLLFIAYPYALAGLPVSQLWSCMFFFAVILMALDTQIVQVEVVITAIVDHWPRLRDPWPKVATVAAVCSTLYLLGLPMVTQGGPYVLNLLDTFAGGWPLLLQCLVEVLLVAYVYGLKRYAKLYRVMLGDAPSKFWKLLGYPISKYYEISWGFTTPLSLLGVLIFNFLSYSITTYGSYVYPVWAEVIGWIIAFGSCSPVVIVAVYKLIKIISLDSTIDAKARIRQQLKETDIWHQNFKMDVKLAELEKHDASHSTFISALHVLLFLATNSSSVQQCYRCSEAHRPKSDFALFLSLPTDGMEPQFSCAILPVDCQSSARSCTFGKVQLDKRIPIIFSGCANQDVQNNSGTSCHKEQHQFLDSGRTLRTNYCLCSTPMCNGRAFQVLVLDSHSYSSSSTDNLSASDSFTTSNISAITEIPEVENFIRATGFKRQTRSFLWLTWTAPVLLIFAAPGDT</sequence>
<feature type="transmembrane region" description="Helical" evidence="9">
    <location>
        <begin position="483"/>
        <end position="505"/>
    </location>
</feature>
<evidence type="ECO:0000256" key="4">
    <source>
        <dbReference type="ARBA" id="ARBA00022847"/>
    </source>
</evidence>
<dbReference type="GO" id="GO:0005886">
    <property type="term" value="C:plasma membrane"/>
    <property type="evidence" value="ECO:0007669"/>
    <property type="project" value="TreeGrafter"/>
</dbReference>
<evidence type="ECO:0000256" key="8">
    <source>
        <dbReference type="PIRSR" id="PIRSR600175-2"/>
    </source>
</evidence>
<organism evidence="10">
    <name type="scientific">Trichuris suis</name>
    <name type="common">pig whipworm</name>
    <dbReference type="NCBI Taxonomy" id="68888"/>
    <lineage>
        <taxon>Eukaryota</taxon>
        <taxon>Metazoa</taxon>
        <taxon>Ecdysozoa</taxon>
        <taxon>Nematoda</taxon>
        <taxon>Enoplea</taxon>
        <taxon>Dorylaimia</taxon>
        <taxon>Trichinellida</taxon>
        <taxon>Trichuridae</taxon>
        <taxon>Trichuris</taxon>
    </lineage>
</organism>
<gene>
    <name evidence="10" type="ORF">M514_06734</name>
</gene>
<keyword evidence="5 9" id="KW-1133">Transmembrane helix</keyword>
<feature type="transmembrane region" description="Helical" evidence="9">
    <location>
        <begin position="225"/>
        <end position="246"/>
    </location>
</feature>
<keyword evidence="7" id="KW-0479">Metal-binding</keyword>
<evidence type="ECO:0000256" key="1">
    <source>
        <dbReference type="ARBA" id="ARBA00004141"/>
    </source>
</evidence>
<dbReference type="InterPro" id="IPR037272">
    <property type="entry name" value="SNS_sf"/>
</dbReference>
<evidence type="ECO:0000256" key="7">
    <source>
        <dbReference type="PIRSR" id="PIRSR600175-1"/>
    </source>
</evidence>
<feature type="transmembrane region" description="Helical" evidence="9">
    <location>
        <begin position="454"/>
        <end position="477"/>
    </location>
</feature>